<dbReference type="GO" id="GO:0015344">
    <property type="term" value="F:siderophore uptake transmembrane transporter activity"/>
    <property type="evidence" value="ECO:0007669"/>
    <property type="project" value="TreeGrafter"/>
</dbReference>
<dbReference type="InterPro" id="IPR027385">
    <property type="entry name" value="Beta-barrel_OMP"/>
</dbReference>
<evidence type="ECO:0000256" key="10">
    <source>
        <dbReference type="ARBA" id="ARBA00023136"/>
    </source>
</evidence>
<accession>A0A0D0JCR0</accession>
<keyword evidence="12 13" id="KW-0998">Cell outer membrane</keyword>
<evidence type="ECO:0000256" key="6">
    <source>
        <dbReference type="ARBA" id="ARBA00022692"/>
    </source>
</evidence>
<dbReference type="InterPro" id="IPR037066">
    <property type="entry name" value="Plug_dom_sf"/>
</dbReference>
<evidence type="ECO:0000256" key="8">
    <source>
        <dbReference type="ARBA" id="ARBA00023004"/>
    </source>
</evidence>
<evidence type="ECO:0000259" key="17">
    <source>
        <dbReference type="SMART" id="SM00965"/>
    </source>
</evidence>
<dbReference type="InterPro" id="IPR039426">
    <property type="entry name" value="TonB-dep_rcpt-like"/>
</dbReference>
<comment type="subcellular location">
    <subcellularLocation>
        <location evidence="1 13">Cell outer membrane</location>
        <topology evidence="1 13">Multi-pass membrane protein</topology>
    </subcellularLocation>
</comment>
<evidence type="ECO:0000256" key="2">
    <source>
        <dbReference type="ARBA" id="ARBA00009810"/>
    </source>
</evidence>
<dbReference type="Pfam" id="PF13505">
    <property type="entry name" value="OMP_b-brl"/>
    <property type="match status" value="1"/>
</dbReference>
<dbReference type="AlphaFoldDB" id="A0A0D0JCR0"/>
<dbReference type="InterPro" id="IPR000531">
    <property type="entry name" value="Beta-barrel_TonB"/>
</dbReference>
<evidence type="ECO:0000313" key="19">
    <source>
        <dbReference type="Proteomes" id="UP000035017"/>
    </source>
</evidence>
<dbReference type="GO" id="GO:0044718">
    <property type="term" value="P:siderophore transmembrane transport"/>
    <property type="evidence" value="ECO:0007669"/>
    <property type="project" value="TreeGrafter"/>
</dbReference>
<keyword evidence="10 13" id="KW-0472">Membrane</keyword>
<evidence type="ECO:0000256" key="12">
    <source>
        <dbReference type="ARBA" id="ARBA00023237"/>
    </source>
</evidence>
<evidence type="ECO:0000256" key="7">
    <source>
        <dbReference type="ARBA" id="ARBA00022729"/>
    </source>
</evidence>
<feature type="region of interest" description="Disordered" evidence="15">
    <location>
        <begin position="294"/>
        <end position="321"/>
    </location>
</feature>
<reference evidence="18 19" key="1">
    <citation type="submission" date="2014-12" db="EMBL/GenBank/DDBJ databases">
        <title>16Stimator: statistical estimation of ribosomal gene copy numbers from draft genome assemblies.</title>
        <authorList>
            <person name="Perisin M.A."/>
            <person name="Vetter M."/>
            <person name="Gilbert J.A."/>
            <person name="Bergelson J."/>
        </authorList>
    </citation>
    <scope>NUCLEOTIDE SEQUENCE [LARGE SCALE GENOMIC DNA]</scope>
    <source>
        <strain evidence="18 19">MEJ076</strain>
    </source>
</reference>
<sequence>MMRIRPRTQWLRGFLVASTAIIPPTATSIAHAQEQKSTTSAQISFDIPAQALARSLNAFARASNIKIAYSAALAKDKSAPALKGRFTKESALARLLAGSDLSYSFTSEGSVTISKPQVSAANVGSDGSTVLETITISGARGGTVPTDAELEAGTYQGAGTSGYISQENIQRFRGSSPGDMLTGIPGVLNGENRNSGALDVNIRGMQGQGRSPVVIDGALQESTVYRGYAGMAGRTYVDPDFIGGVSIEKGPSAAADGTGAIGGIVRARTLNAGDIIAPGGTWGVVVRGGLSGNSASPPEAATLGGSEPAVRNYNRPDPIDLRGKNGSVTAAYRSEMIDIIVGRAERDNGNYFAGESGINPSFWKGGAHPFTYGEQVTNTSMDNTSHMVKTVLRPNENHTLDLSYMRYESLFGEMKPSQLMWADTAYQTTSEVEVDTYTARYRYKPENPLIDLRADLWATNVDSFNVDPVRTVWAGQLYNDDMFAATLSERWGLTVFNTSRFSGDAGDLAVSYGFAHDQEDFGKSKSWDSLNAQYPGRAWDNTRAGWRRQDSYFGNVEYKPEQWVTLTAGLRHIDSTVQDENPGISWVQEGRLNRDEASGWAPSFSALVEPVKGIQFYGRYAEALRAASSFEGTQGFSSSVNPYTNLLPEHAHNTEVGVNLQKYGIFTPDDLFQAKAGWFRNDVTNYITLGSEKLTTSAGYSTDMLVMSNIPRVSTQGVEISASYDAGRFYGSLSGTEYTEIESCYARSPASAALCYDGMPKTSYAFFKEHIPPKRSFSATIGGRFFDEKLSLGARYTHIETEPGYELVDLFGSYRVSDTATLSFTVDNLFDKYYVDTLSLGKEVALLPSPGRTIRVNFVSRFGDGNREAVLSADARNLVASRSDDAAPAMGSFDGNWTGFYVGADWGGKHFSANGDTTAAGGASSAIAASEKADRDANSILGGLHAGYNHQFGNGTVLGFEIDGGFTRARGEQAMPVSAFTQALQAEYHQSYGAETSGRVRLGQSFGRTLLYGTGGVGLVQEKQKRTQYRQIGSETRPYFSETEEKIRPGMVLGGGLEFAFSDRLSLRTEYLFGYYPDKKFDFERASQNIQGGANVPIGREASNTLKTHSLRVGLNYHF</sequence>
<evidence type="ECO:0000256" key="11">
    <source>
        <dbReference type="ARBA" id="ARBA00023170"/>
    </source>
</evidence>
<keyword evidence="8" id="KW-0408">Iron</keyword>
<dbReference type="Gene3D" id="3.55.50.30">
    <property type="match status" value="1"/>
</dbReference>
<protein>
    <submittedName>
        <fullName evidence="18">TonB-dependent receptor</fullName>
    </submittedName>
</protein>
<dbReference type="InterPro" id="IPR011250">
    <property type="entry name" value="OMP/PagP_B-barrel"/>
</dbReference>
<keyword evidence="6 13" id="KW-0812">Transmembrane</keyword>
<dbReference type="Pfam" id="PF07660">
    <property type="entry name" value="STN"/>
    <property type="match status" value="1"/>
</dbReference>
<dbReference type="Proteomes" id="UP000035017">
    <property type="component" value="Unassembled WGS sequence"/>
</dbReference>
<dbReference type="PANTHER" id="PTHR30069:SF41">
    <property type="entry name" value="HEME_HEMOPEXIN UTILIZATION PROTEIN C"/>
    <property type="match status" value="1"/>
</dbReference>
<dbReference type="InterPro" id="IPR012910">
    <property type="entry name" value="Plug_dom"/>
</dbReference>
<dbReference type="Gene3D" id="2.40.170.20">
    <property type="entry name" value="TonB-dependent receptor, beta-barrel domain"/>
    <property type="match status" value="1"/>
</dbReference>
<feature type="signal peptide" evidence="16">
    <location>
        <begin position="1"/>
        <end position="32"/>
    </location>
</feature>
<dbReference type="SMART" id="SM00965">
    <property type="entry name" value="STN"/>
    <property type="match status" value="1"/>
</dbReference>
<keyword evidence="5" id="KW-0406">Ion transport</keyword>
<evidence type="ECO:0000256" key="13">
    <source>
        <dbReference type="PROSITE-ProRule" id="PRU01360"/>
    </source>
</evidence>
<name>A0A0D0JCR0_AGRTU</name>
<dbReference type="Pfam" id="PF07715">
    <property type="entry name" value="Plug"/>
    <property type="match status" value="1"/>
</dbReference>
<organism evidence="18 19">
    <name type="scientific">Agrobacterium tumefaciens</name>
    <dbReference type="NCBI Taxonomy" id="358"/>
    <lineage>
        <taxon>Bacteria</taxon>
        <taxon>Pseudomonadati</taxon>
        <taxon>Pseudomonadota</taxon>
        <taxon>Alphaproteobacteria</taxon>
        <taxon>Hyphomicrobiales</taxon>
        <taxon>Rhizobiaceae</taxon>
        <taxon>Rhizobium/Agrobacterium group</taxon>
        <taxon>Agrobacterium</taxon>
        <taxon>Agrobacterium tumefaciens complex</taxon>
    </lineage>
</organism>
<dbReference type="SUPFAM" id="SSF56925">
    <property type="entry name" value="OMPA-like"/>
    <property type="match status" value="1"/>
</dbReference>
<dbReference type="Gene3D" id="2.40.160.20">
    <property type="match status" value="1"/>
</dbReference>
<evidence type="ECO:0000313" key="18">
    <source>
        <dbReference type="EMBL" id="KIQ03702.1"/>
    </source>
</evidence>
<comment type="similarity">
    <text evidence="2 13 14">Belongs to the TonB-dependent receptor family.</text>
</comment>
<keyword evidence="5" id="KW-0410">Iron transport</keyword>
<evidence type="ECO:0000256" key="5">
    <source>
        <dbReference type="ARBA" id="ARBA00022496"/>
    </source>
</evidence>
<keyword evidence="11 18" id="KW-0675">Receptor</keyword>
<keyword evidence="3 13" id="KW-0813">Transport</keyword>
<dbReference type="Pfam" id="PF00593">
    <property type="entry name" value="TonB_dep_Rec_b-barrel"/>
    <property type="match status" value="1"/>
</dbReference>
<keyword evidence="7 16" id="KW-0732">Signal</keyword>
<dbReference type="PROSITE" id="PS52016">
    <property type="entry name" value="TONB_DEPENDENT_REC_3"/>
    <property type="match status" value="1"/>
</dbReference>
<evidence type="ECO:0000256" key="9">
    <source>
        <dbReference type="ARBA" id="ARBA00023077"/>
    </source>
</evidence>
<dbReference type="EMBL" id="JXQV01000006">
    <property type="protein sequence ID" value="KIQ03702.1"/>
    <property type="molecule type" value="Genomic_DNA"/>
</dbReference>
<evidence type="ECO:0000256" key="14">
    <source>
        <dbReference type="RuleBase" id="RU003357"/>
    </source>
</evidence>
<comment type="caution">
    <text evidence="18">The sequence shown here is derived from an EMBL/GenBank/DDBJ whole genome shotgun (WGS) entry which is preliminary data.</text>
</comment>
<gene>
    <name evidence="18" type="ORF">RU07_06715</name>
</gene>
<dbReference type="Gene3D" id="2.170.130.10">
    <property type="entry name" value="TonB-dependent receptor, plug domain"/>
    <property type="match status" value="1"/>
</dbReference>
<feature type="chain" id="PRO_5002230727" evidence="16">
    <location>
        <begin position="33"/>
        <end position="1119"/>
    </location>
</feature>
<feature type="domain" description="Secretin/TonB short N-terminal" evidence="17">
    <location>
        <begin position="65"/>
        <end position="116"/>
    </location>
</feature>
<proteinExistence type="inferred from homology"/>
<keyword evidence="4 13" id="KW-1134">Transmembrane beta strand</keyword>
<evidence type="ECO:0000256" key="15">
    <source>
        <dbReference type="SAM" id="MobiDB-lite"/>
    </source>
</evidence>
<dbReference type="InterPro" id="IPR011662">
    <property type="entry name" value="Secretin/TonB_short_N"/>
</dbReference>
<evidence type="ECO:0000256" key="3">
    <source>
        <dbReference type="ARBA" id="ARBA00022448"/>
    </source>
</evidence>
<dbReference type="GO" id="GO:0009279">
    <property type="term" value="C:cell outer membrane"/>
    <property type="evidence" value="ECO:0007669"/>
    <property type="project" value="UniProtKB-SubCell"/>
</dbReference>
<evidence type="ECO:0000256" key="4">
    <source>
        <dbReference type="ARBA" id="ARBA00022452"/>
    </source>
</evidence>
<keyword evidence="9 14" id="KW-0798">TonB box</keyword>
<dbReference type="PANTHER" id="PTHR30069">
    <property type="entry name" value="TONB-DEPENDENT OUTER MEMBRANE RECEPTOR"/>
    <property type="match status" value="1"/>
</dbReference>
<evidence type="ECO:0000256" key="16">
    <source>
        <dbReference type="SAM" id="SignalP"/>
    </source>
</evidence>
<evidence type="ECO:0000256" key="1">
    <source>
        <dbReference type="ARBA" id="ARBA00004571"/>
    </source>
</evidence>
<dbReference type="SUPFAM" id="SSF56935">
    <property type="entry name" value="Porins"/>
    <property type="match status" value="1"/>
</dbReference>
<dbReference type="InterPro" id="IPR036942">
    <property type="entry name" value="Beta-barrel_TonB_sf"/>
</dbReference>